<dbReference type="Gene3D" id="1.20.1080.10">
    <property type="entry name" value="Glycerol uptake facilitator protein"/>
    <property type="match status" value="1"/>
</dbReference>
<evidence type="ECO:0000256" key="4">
    <source>
        <dbReference type="ARBA" id="ARBA00023136"/>
    </source>
</evidence>
<dbReference type="GO" id="GO:0015499">
    <property type="term" value="F:formate transmembrane transporter activity"/>
    <property type="evidence" value="ECO:0007669"/>
    <property type="project" value="TreeGrafter"/>
</dbReference>
<protein>
    <submittedName>
        <fullName evidence="7">Formate/nitrite transporter family protein</fullName>
    </submittedName>
</protein>
<comment type="subcellular location">
    <subcellularLocation>
        <location evidence="1">Membrane</location>
        <topology evidence="1">Multi-pass membrane protein</topology>
    </subcellularLocation>
</comment>
<evidence type="ECO:0000256" key="2">
    <source>
        <dbReference type="ARBA" id="ARBA00022692"/>
    </source>
</evidence>
<dbReference type="InterPro" id="IPR024002">
    <property type="entry name" value="For/NO2_transpt_CS"/>
</dbReference>
<name>A0A3G3JWE3_9BACL</name>
<keyword evidence="3 6" id="KW-1133">Transmembrane helix</keyword>
<accession>A0A3G3JWE3</accession>
<dbReference type="KEGG" id="coh:EAV92_06100"/>
<dbReference type="GO" id="GO:0005886">
    <property type="term" value="C:plasma membrane"/>
    <property type="evidence" value="ECO:0007669"/>
    <property type="project" value="TreeGrafter"/>
</dbReference>
<dbReference type="Proteomes" id="UP000269097">
    <property type="component" value="Chromosome"/>
</dbReference>
<feature type="transmembrane region" description="Helical" evidence="6">
    <location>
        <begin position="112"/>
        <end position="136"/>
    </location>
</feature>
<evidence type="ECO:0000256" key="3">
    <source>
        <dbReference type="ARBA" id="ARBA00022989"/>
    </source>
</evidence>
<dbReference type="PANTHER" id="PTHR30520:SF8">
    <property type="entry name" value="NITRITE TRANSPORTER NIRC"/>
    <property type="match status" value="1"/>
</dbReference>
<feature type="transmembrane region" description="Helical" evidence="6">
    <location>
        <begin position="25"/>
        <end position="53"/>
    </location>
</feature>
<keyword evidence="4 6" id="KW-0472">Membrane</keyword>
<evidence type="ECO:0000256" key="6">
    <source>
        <dbReference type="SAM" id="Phobius"/>
    </source>
</evidence>
<sequence>MFKESIETMVQTALKKKELLDQSRLRYLLAAGLAGAFVGIGIVLIISIGAPLFAIKSPVTSMAMGASFGIALTLVIFAGSELFTGNNMYFAFGTLSGATTWKDMLRNWAWCYAGNLLGAMVLVMLVAGSGIFHGIGPDHLLMAIAAKKMSLGWSSLFFRGILCNWLVCLAIWCSARAKSDSAKLVLIWWMLFAFIASGYEHSVANMTVLGLALVLPHPETVTLAGWFHNMIPVTLGNIVGGAGFLACLYWLITPYRHKREAVKAASRLSA</sequence>
<evidence type="ECO:0000313" key="7">
    <source>
        <dbReference type="EMBL" id="AYQ72177.1"/>
    </source>
</evidence>
<dbReference type="PROSITE" id="PS01006">
    <property type="entry name" value="FORMATE_NITRITE_TP_2"/>
    <property type="match status" value="1"/>
</dbReference>
<feature type="transmembrane region" description="Helical" evidence="6">
    <location>
        <begin position="156"/>
        <end position="175"/>
    </location>
</feature>
<dbReference type="EMBL" id="CP033433">
    <property type="protein sequence ID" value="AYQ72177.1"/>
    <property type="molecule type" value="Genomic_DNA"/>
</dbReference>
<evidence type="ECO:0000256" key="1">
    <source>
        <dbReference type="ARBA" id="ARBA00004141"/>
    </source>
</evidence>
<dbReference type="RefSeq" id="WP_123040237.1">
    <property type="nucleotide sequence ID" value="NZ_CP033433.1"/>
</dbReference>
<evidence type="ECO:0000256" key="5">
    <source>
        <dbReference type="ARBA" id="ARBA00049660"/>
    </source>
</evidence>
<dbReference type="InterPro" id="IPR023271">
    <property type="entry name" value="Aquaporin-like"/>
</dbReference>
<dbReference type="PANTHER" id="PTHR30520">
    <property type="entry name" value="FORMATE TRANSPORTER-RELATED"/>
    <property type="match status" value="1"/>
</dbReference>
<gene>
    <name evidence="7" type="ORF">EAV92_06100</name>
</gene>
<proteinExistence type="inferred from homology"/>
<reference evidence="7 8" key="1">
    <citation type="submission" date="2018-10" db="EMBL/GenBank/DDBJ databases">
        <title>Genome Sequence of Cohnella sp.</title>
        <authorList>
            <person name="Srinivasan S."/>
            <person name="Kim M.K."/>
        </authorList>
    </citation>
    <scope>NUCLEOTIDE SEQUENCE [LARGE SCALE GENOMIC DNA]</scope>
    <source>
        <strain evidence="7 8">18JY8-7</strain>
    </source>
</reference>
<dbReference type="Pfam" id="PF01226">
    <property type="entry name" value="Form_Nir_trans"/>
    <property type="match status" value="1"/>
</dbReference>
<feature type="transmembrane region" description="Helical" evidence="6">
    <location>
        <begin position="226"/>
        <end position="252"/>
    </location>
</feature>
<evidence type="ECO:0000313" key="8">
    <source>
        <dbReference type="Proteomes" id="UP000269097"/>
    </source>
</evidence>
<keyword evidence="2 6" id="KW-0812">Transmembrane</keyword>
<feature type="transmembrane region" description="Helical" evidence="6">
    <location>
        <begin position="187"/>
        <end position="214"/>
    </location>
</feature>
<keyword evidence="8" id="KW-1185">Reference proteome</keyword>
<dbReference type="AlphaFoldDB" id="A0A3G3JWE3"/>
<organism evidence="7 8">
    <name type="scientific">Cohnella candidum</name>
    <dbReference type="NCBI Taxonomy" id="2674991"/>
    <lineage>
        <taxon>Bacteria</taxon>
        <taxon>Bacillati</taxon>
        <taxon>Bacillota</taxon>
        <taxon>Bacilli</taxon>
        <taxon>Bacillales</taxon>
        <taxon>Paenibacillaceae</taxon>
        <taxon>Cohnella</taxon>
    </lineage>
</organism>
<comment type="similarity">
    <text evidence="5">Belongs to the FNT transporter (TC 1.A.16) family.</text>
</comment>
<dbReference type="InterPro" id="IPR000292">
    <property type="entry name" value="For/NO2_transpt"/>
</dbReference>